<dbReference type="Pfam" id="PF01613">
    <property type="entry name" value="Flavin_Reduct"/>
    <property type="match status" value="1"/>
</dbReference>
<evidence type="ECO:0000256" key="1">
    <source>
        <dbReference type="ARBA" id="ARBA00008898"/>
    </source>
</evidence>
<dbReference type="GO" id="GO:0042602">
    <property type="term" value="F:riboflavin reductase (NADPH) activity"/>
    <property type="evidence" value="ECO:0007669"/>
    <property type="project" value="TreeGrafter"/>
</dbReference>
<evidence type="ECO:0000256" key="2">
    <source>
        <dbReference type="ARBA" id="ARBA00023002"/>
    </source>
</evidence>
<dbReference type="InterPro" id="IPR002563">
    <property type="entry name" value="Flavin_Rdtase-like_dom"/>
</dbReference>
<dbReference type="PANTHER" id="PTHR30466">
    <property type="entry name" value="FLAVIN REDUCTASE"/>
    <property type="match status" value="1"/>
</dbReference>
<dbReference type="STRING" id="1454373.ACMU_05625"/>
<feature type="domain" description="Flavin reductase like" evidence="3">
    <location>
        <begin position="18"/>
        <end position="160"/>
    </location>
</feature>
<dbReference type="Gene3D" id="2.30.110.10">
    <property type="entry name" value="Electron Transport, Fmn-binding Protein, Chain A"/>
    <property type="match status" value="1"/>
</dbReference>
<name>A0A037ZK17_9RHOB</name>
<proteinExistence type="inferred from homology"/>
<sequence>MQDFTPNADNTRAFRSALGRFGTGITVVTAPSADGPVGVTANSFSSVSMDPPLVLWSPSKSSRRAAYFTRSSHFAIHVLSQDQADIGNGFAKNAFAFDGLDWRPGQGDVPLIKGCLARFECSRHAIHDGGDHHIMVGRVDRVTTADGSDPLLFFCGQYGRFQAAG</sequence>
<organism evidence="4 5">
    <name type="scientific">Actibacterium mucosum KCTC 23349</name>
    <dbReference type="NCBI Taxonomy" id="1454373"/>
    <lineage>
        <taxon>Bacteria</taxon>
        <taxon>Pseudomonadati</taxon>
        <taxon>Pseudomonadota</taxon>
        <taxon>Alphaproteobacteria</taxon>
        <taxon>Rhodobacterales</taxon>
        <taxon>Roseobacteraceae</taxon>
        <taxon>Actibacterium</taxon>
    </lineage>
</organism>
<dbReference type="SUPFAM" id="SSF50475">
    <property type="entry name" value="FMN-binding split barrel"/>
    <property type="match status" value="1"/>
</dbReference>
<keyword evidence="5" id="KW-1185">Reference proteome</keyword>
<dbReference type="PANTHER" id="PTHR30466:SF11">
    <property type="entry name" value="FLAVIN-DEPENDENT MONOOXYGENASE, REDUCTASE SUBUNIT HSAB"/>
    <property type="match status" value="1"/>
</dbReference>
<dbReference type="InterPro" id="IPR012349">
    <property type="entry name" value="Split_barrel_FMN-bd"/>
</dbReference>
<evidence type="ECO:0000259" key="3">
    <source>
        <dbReference type="SMART" id="SM00903"/>
    </source>
</evidence>
<dbReference type="GO" id="GO:0010181">
    <property type="term" value="F:FMN binding"/>
    <property type="evidence" value="ECO:0007669"/>
    <property type="project" value="InterPro"/>
</dbReference>
<dbReference type="AlphaFoldDB" id="A0A037ZK17"/>
<gene>
    <name evidence="4" type="ORF">ACMU_05625</name>
</gene>
<accession>A0A037ZK17</accession>
<evidence type="ECO:0000313" key="4">
    <source>
        <dbReference type="EMBL" id="KAJ56423.1"/>
    </source>
</evidence>
<comment type="similarity">
    <text evidence="1">Belongs to the non-flavoprotein flavin reductase family.</text>
</comment>
<reference evidence="4 5" key="1">
    <citation type="submission" date="2014-03" db="EMBL/GenBank/DDBJ databases">
        <title>Draft Genome Sequence of Actibacterium mucosum KCTC 23349, a Marine Alphaproteobacterium with Complex Ionic Requirements Isolated from Mediterranean Seawater at Malvarrosa Beach, Valencia, Spain.</title>
        <authorList>
            <person name="Arahal D.R."/>
            <person name="Shao Z."/>
            <person name="Lai Q."/>
            <person name="Pujalte M.J."/>
        </authorList>
    </citation>
    <scope>NUCLEOTIDE SEQUENCE [LARGE SCALE GENOMIC DNA]</scope>
    <source>
        <strain evidence="4 5">KCTC 23349</strain>
    </source>
</reference>
<protein>
    <submittedName>
        <fullName evidence="4">Flavin oxidoreductase</fullName>
    </submittedName>
</protein>
<dbReference type="Proteomes" id="UP000026249">
    <property type="component" value="Unassembled WGS sequence"/>
</dbReference>
<keyword evidence="2" id="KW-0560">Oxidoreductase</keyword>
<comment type="caution">
    <text evidence="4">The sequence shown here is derived from an EMBL/GenBank/DDBJ whole genome shotgun (WGS) entry which is preliminary data.</text>
</comment>
<evidence type="ECO:0000313" key="5">
    <source>
        <dbReference type="Proteomes" id="UP000026249"/>
    </source>
</evidence>
<dbReference type="InterPro" id="IPR050268">
    <property type="entry name" value="NADH-dep_flavin_reductase"/>
</dbReference>
<dbReference type="SMART" id="SM00903">
    <property type="entry name" value="Flavin_Reduct"/>
    <property type="match status" value="1"/>
</dbReference>
<dbReference type="EMBL" id="JFKE01000002">
    <property type="protein sequence ID" value="KAJ56423.1"/>
    <property type="molecule type" value="Genomic_DNA"/>
</dbReference>